<accession>A0AAE1CZF9</accession>
<dbReference type="AlphaFoldDB" id="A0AAE1CZF9"/>
<dbReference type="EMBL" id="JAWDGP010006106">
    <property type="protein sequence ID" value="KAK3747174.1"/>
    <property type="molecule type" value="Genomic_DNA"/>
</dbReference>
<organism evidence="2 3">
    <name type="scientific">Elysia crispata</name>
    <name type="common">lettuce slug</name>
    <dbReference type="NCBI Taxonomy" id="231223"/>
    <lineage>
        <taxon>Eukaryota</taxon>
        <taxon>Metazoa</taxon>
        <taxon>Spiralia</taxon>
        <taxon>Lophotrochozoa</taxon>
        <taxon>Mollusca</taxon>
        <taxon>Gastropoda</taxon>
        <taxon>Heterobranchia</taxon>
        <taxon>Euthyneura</taxon>
        <taxon>Panpulmonata</taxon>
        <taxon>Sacoglossa</taxon>
        <taxon>Placobranchoidea</taxon>
        <taxon>Plakobranchidae</taxon>
        <taxon>Elysia</taxon>
    </lineage>
</organism>
<proteinExistence type="predicted"/>
<evidence type="ECO:0000313" key="2">
    <source>
        <dbReference type="EMBL" id="KAK3747174.1"/>
    </source>
</evidence>
<evidence type="ECO:0000313" key="3">
    <source>
        <dbReference type="Proteomes" id="UP001283361"/>
    </source>
</evidence>
<feature type="region of interest" description="Disordered" evidence="1">
    <location>
        <begin position="129"/>
        <end position="165"/>
    </location>
</feature>
<sequence length="257" mass="28274">MRSGQFKEANVSSPMFPVPVGLELCQEPMFGLARFHSRDYLGSRIGGHVLRQYRETRRKSVVWYYTTETGLGIRDIPVTEAFHNTLYRVGLQPFHVSLSLRVPATGPPLNVDTRNFGLRYSQSNRWSPGLLLPGSSAKTSRPRSSLETKRPLPSGPCRGRLLSGSDKPVRILTGADNSGFAKPSENFVLKKAEERRFGGGCHVVSLCHRGGNVVAATGVSLDVCRSLQLVFRAPFRVPPKSAGTHPVVYSVSQRVLS</sequence>
<dbReference type="Proteomes" id="UP001283361">
    <property type="component" value="Unassembled WGS sequence"/>
</dbReference>
<name>A0AAE1CZF9_9GAST</name>
<keyword evidence="3" id="KW-1185">Reference proteome</keyword>
<evidence type="ECO:0000256" key="1">
    <source>
        <dbReference type="SAM" id="MobiDB-lite"/>
    </source>
</evidence>
<reference evidence="2" key="1">
    <citation type="journal article" date="2023" name="G3 (Bethesda)">
        <title>A reference genome for the long-term kleptoplast-retaining sea slug Elysia crispata morphotype clarki.</title>
        <authorList>
            <person name="Eastman K.E."/>
            <person name="Pendleton A.L."/>
            <person name="Shaikh M.A."/>
            <person name="Suttiyut T."/>
            <person name="Ogas R."/>
            <person name="Tomko P."/>
            <person name="Gavelis G."/>
            <person name="Widhalm J.R."/>
            <person name="Wisecaver J.H."/>
        </authorList>
    </citation>
    <scope>NUCLEOTIDE SEQUENCE</scope>
    <source>
        <strain evidence="2">ECLA1</strain>
    </source>
</reference>
<comment type="caution">
    <text evidence="2">The sequence shown here is derived from an EMBL/GenBank/DDBJ whole genome shotgun (WGS) entry which is preliminary data.</text>
</comment>
<gene>
    <name evidence="2" type="ORF">RRG08_035720</name>
</gene>
<protein>
    <submittedName>
        <fullName evidence="2">Uncharacterized protein</fullName>
    </submittedName>
</protein>